<proteinExistence type="inferred from homology"/>
<evidence type="ECO:0000313" key="15">
    <source>
        <dbReference type="EMBL" id="TPX54050.1"/>
    </source>
</evidence>
<sequence length="183" mass="20320">MRPSLHRHPTIHPRAASTSTPTQPPHVSRGGIPWSQYFALRHQRTTFERSGAILGGIFGLCGGSYYFGAVADFDPTTPIFGIDPAIAFTLGAAGVSAGCIVAGIVTGGAVWRVLKRDVVRLVDARDKEFFERVSKYRSDASKSSPQNQIPDYYGEKIKSIQEYRLWLKKQRIFQKKAEIKLPL</sequence>
<comment type="function">
    <text evidence="12">Component of the PAM complex, a complex required for the translocation of transit peptide-containing proteins from the inner membrane into the mitochondrial matrix in an ATP-dependent manner.</text>
</comment>
<evidence type="ECO:0000313" key="17">
    <source>
        <dbReference type="Proteomes" id="UP000320475"/>
    </source>
</evidence>
<evidence type="ECO:0000256" key="8">
    <source>
        <dbReference type="ARBA" id="ARBA00022989"/>
    </source>
</evidence>
<organism evidence="15 16">
    <name type="scientific">Synchytrium endobioticum</name>
    <dbReference type="NCBI Taxonomy" id="286115"/>
    <lineage>
        <taxon>Eukaryota</taxon>
        <taxon>Fungi</taxon>
        <taxon>Fungi incertae sedis</taxon>
        <taxon>Chytridiomycota</taxon>
        <taxon>Chytridiomycota incertae sedis</taxon>
        <taxon>Chytridiomycetes</taxon>
        <taxon>Synchytriales</taxon>
        <taxon>Synchytriaceae</taxon>
        <taxon>Synchytrium</taxon>
    </lineage>
</organism>
<keyword evidence="9 12" id="KW-0811">Translocation</keyword>
<dbReference type="GO" id="GO:0030150">
    <property type="term" value="P:protein import into mitochondrial matrix"/>
    <property type="evidence" value="ECO:0007669"/>
    <property type="project" value="UniProtKB-UniRule"/>
</dbReference>
<evidence type="ECO:0000313" key="16">
    <source>
        <dbReference type="Proteomes" id="UP000317494"/>
    </source>
</evidence>
<dbReference type="InterPro" id="IPR013875">
    <property type="entry name" value="Pam17"/>
</dbReference>
<keyword evidence="6 12" id="KW-0653">Protein transport</keyword>
<dbReference type="PANTHER" id="PTHR28021:SF1">
    <property type="entry name" value="PRESEQUENCE TRANSLOCATED-ASSOCIATED MOTOR SUBUNIT PAM17, MITOCHONDRIAL"/>
    <property type="match status" value="1"/>
</dbReference>
<evidence type="ECO:0000256" key="7">
    <source>
        <dbReference type="ARBA" id="ARBA00022946"/>
    </source>
</evidence>
<dbReference type="GO" id="GO:0001405">
    <property type="term" value="C:PAM complex, Tim23 associated import motor"/>
    <property type="evidence" value="ECO:0007669"/>
    <property type="project" value="UniProtKB-UniRule"/>
</dbReference>
<comment type="subunit">
    <text evidence="12">Component of the PAM complex.</text>
</comment>
<dbReference type="Proteomes" id="UP000317494">
    <property type="component" value="Unassembled WGS sequence"/>
</dbReference>
<feature type="compositionally biased region" description="Basic residues" evidence="13">
    <location>
        <begin position="1"/>
        <end position="11"/>
    </location>
</feature>
<keyword evidence="16" id="KW-1185">Reference proteome</keyword>
<evidence type="ECO:0000256" key="9">
    <source>
        <dbReference type="ARBA" id="ARBA00023010"/>
    </source>
</evidence>
<gene>
    <name evidence="14" type="ORF">SeLEV6574_g00347</name>
    <name evidence="15" type="ORF">SeMB42_g00488</name>
</gene>
<accession>A0A507DT51</accession>
<evidence type="ECO:0000256" key="1">
    <source>
        <dbReference type="ARBA" id="ARBA00004448"/>
    </source>
</evidence>
<comment type="caution">
    <text evidence="15">The sequence shown here is derived from an EMBL/GenBank/DDBJ whole genome shotgun (WGS) entry which is preliminary data.</text>
</comment>
<keyword evidence="5 12" id="KW-0999">Mitochondrion inner membrane</keyword>
<keyword evidence="10 12" id="KW-0496">Mitochondrion</keyword>
<dbReference type="OrthoDB" id="5970083at2759"/>
<evidence type="ECO:0000256" key="3">
    <source>
        <dbReference type="ARBA" id="ARBA00022448"/>
    </source>
</evidence>
<feature type="region of interest" description="Disordered" evidence="13">
    <location>
        <begin position="1"/>
        <end position="28"/>
    </location>
</feature>
<keyword evidence="4 12" id="KW-0812">Transmembrane</keyword>
<evidence type="ECO:0000256" key="13">
    <source>
        <dbReference type="SAM" id="MobiDB-lite"/>
    </source>
</evidence>
<keyword evidence="8 12" id="KW-1133">Transmembrane helix</keyword>
<evidence type="ECO:0000256" key="4">
    <source>
        <dbReference type="ARBA" id="ARBA00022692"/>
    </source>
</evidence>
<dbReference type="STRING" id="286115.A0A507DT51"/>
<evidence type="ECO:0000256" key="11">
    <source>
        <dbReference type="ARBA" id="ARBA00023136"/>
    </source>
</evidence>
<feature type="transmembrane region" description="Helical" evidence="12">
    <location>
        <begin position="51"/>
        <end position="68"/>
    </location>
</feature>
<dbReference type="Proteomes" id="UP000320475">
    <property type="component" value="Unassembled WGS sequence"/>
</dbReference>
<dbReference type="VEuPathDB" id="FungiDB:SeMB42_g00488"/>
<protein>
    <recommendedName>
        <fullName evidence="12">Presequence translocated-associated motor subunit PAM17</fullName>
    </recommendedName>
</protein>
<evidence type="ECO:0000256" key="6">
    <source>
        <dbReference type="ARBA" id="ARBA00022927"/>
    </source>
</evidence>
<evidence type="ECO:0000256" key="5">
    <source>
        <dbReference type="ARBA" id="ARBA00022792"/>
    </source>
</evidence>
<evidence type="ECO:0000256" key="10">
    <source>
        <dbReference type="ARBA" id="ARBA00023128"/>
    </source>
</evidence>
<keyword evidence="7" id="KW-0809">Transit peptide</keyword>
<reference evidence="16 17" key="1">
    <citation type="journal article" date="2019" name="Sci. Rep.">
        <title>Comparative genomics of chytrid fungi reveal insights into the obligate biotrophic and pathogenic lifestyle of Synchytrium endobioticum.</title>
        <authorList>
            <person name="van de Vossenberg B.T.L.H."/>
            <person name="Warris S."/>
            <person name="Nguyen H.D.T."/>
            <person name="van Gent-Pelzer M.P.E."/>
            <person name="Joly D.L."/>
            <person name="van de Geest H.C."/>
            <person name="Bonants P.J.M."/>
            <person name="Smith D.S."/>
            <person name="Levesque C.A."/>
            <person name="van der Lee T.A.J."/>
        </authorList>
    </citation>
    <scope>NUCLEOTIDE SEQUENCE [LARGE SCALE GENOMIC DNA]</scope>
    <source>
        <strain evidence="14 17">LEV6574</strain>
        <strain evidence="15 16">MB42</strain>
    </source>
</reference>
<evidence type="ECO:0000256" key="12">
    <source>
        <dbReference type="RuleBase" id="RU367146"/>
    </source>
</evidence>
<keyword evidence="3 12" id="KW-0813">Transport</keyword>
<dbReference type="EMBL" id="QEAM01000005">
    <property type="protein sequence ID" value="TPX51390.1"/>
    <property type="molecule type" value="Genomic_DNA"/>
</dbReference>
<dbReference type="AlphaFoldDB" id="A0A507DT51"/>
<evidence type="ECO:0000313" key="14">
    <source>
        <dbReference type="EMBL" id="TPX51390.1"/>
    </source>
</evidence>
<name>A0A507DT51_9FUNG</name>
<dbReference type="Pfam" id="PF08566">
    <property type="entry name" value="Pam17"/>
    <property type="match status" value="1"/>
</dbReference>
<feature type="transmembrane region" description="Helical" evidence="12">
    <location>
        <begin position="88"/>
        <end position="111"/>
    </location>
</feature>
<dbReference type="PANTHER" id="PTHR28021">
    <property type="entry name" value="PRESEQUENCE TRANSLOCATED-ASSOCIATED MOTOR SUBUNIT PAM17, MITOCHONDRIAL"/>
    <property type="match status" value="1"/>
</dbReference>
<comment type="subcellular location">
    <subcellularLocation>
        <location evidence="1 12">Mitochondrion inner membrane</location>
        <topology evidence="1 12">Multi-pass membrane protein</topology>
    </subcellularLocation>
</comment>
<dbReference type="EMBL" id="QEAN01000009">
    <property type="protein sequence ID" value="TPX54050.1"/>
    <property type="molecule type" value="Genomic_DNA"/>
</dbReference>
<keyword evidence="11 12" id="KW-0472">Membrane</keyword>
<comment type="similarity">
    <text evidence="2 12">Belongs to the PAM17 family.</text>
</comment>
<evidence type="ECO:0000256" key="2">
    <source>
        <dbReference type="ARBA" id="ARBA00006837"/>
    </source>
</evidence>